<reference evidence="3 4" key="1">
    <citation type="submission" date="2020-08" db="EMBL/GenBank/DDBJ databases">
        <title>Sequencing the genomes of 1000 actinobacteria strains.</title>
        <authorList>
            <person name="Klenk H.-P."/>
        </authorList>
    </citation>
    <scope>NUCLEOTIDE SEQUENCE [LARGE SCALE GENOMIC DNA]</scope>
    <source>
        <strain evidence="3 4">DSM 46659</strain>
    </source>
</reference>
<gene>
    <name evidence="3" type="ORF">HNR23_004884</name>
</gene>
<dbReference type="Proteomes" id="UP000546642">
    <property type="component" value="Unassembled WGS sequence"/>
</dbReference>
<dbReference type="Pfam" id="PF04075">
    <property type="entry name" value="F420H2_quin_red"/>
    <property type="match status" value="1"/>
</dbReference>
<sequence>MRVIEPPTPPAGVKRWLVRLPIHLFRARLGWVFGTRMVLLTHTGRNSGRRRQVVLEVVNHDDIRSGEIICSSGFGKRSDWYRNILKDPAVTVQVGTRARAATATPMSADEGEEAMARYAARHPRIARGLCRATGFEVDGSDADFRAVGRELPFVRFTPRR</sequence>
<evidence type="ECO:0000256" key="1">
    <source>
        <dbReference type="ARBA" id="ARBA00008710"/>
    </source>
</evidence>
<comment type="similarity">
    <text evidence="1">Belongs to the F420H(2)-dependent quinone reductase family.</text>
</comment>
<comment type="catalytic activity">
    <reaction evidence="2">
        <text>oxidized coenzyme F420-(gamma-L-Glu)(n) + a quinol + H(+) = reduced coenzyme F420-(gamma-L-Glu)(n) + a quinone</text>
        <dbReference type="Rhea" id="RHEA:39663"/>
        <dbReference type="Rhea" id="RHEA-COMP:12939"/>
        <dbReference type="Rhea" id="RHEA-COMP:14378"/>
        <dbReference type="ChEBI" id="CHEBI:15378"/>
        <dbReference type="ChEBI" id="CHEBI:24646"/>
        <dbReference type="ChEBI" id="CHEBI:132124"/>
        <dbReference type="ChEBI" id="CHEBI:133980"/>
        <dbReference type="ChEBI" id="CHEBI:139511"/>
    </reaction>
</comment>
<name>A0A7W9YMR0_9ACTN</name>
<dbReference type="GO" id="GO:0016491">
    <property type="term" value="F:oxidoreductase activity"/>
    <property type="evidence" value="ECO:0007669"/>
    <property type="project" value="InterPro"/>
</dbReference>
<evidence type="ECO:0000256" key="2">
    <source>
        <dbReference type="ARBA" id="ARBA00049106"/>
    </source>
</evidence>
<dbReference type="InterPro" id="IPR004378">
    <property type="entry name" value="F420H2_quin_Rdtase"/>
</dbReference>
<dbReference type="PANTHER" id="PTHR39428:SF3">
    <property type="entry name" value="DEAZAFLAVIN-DEPENDENT NITROREDUCTASE"/>
    <property type="match status" value="1"/>
</dbReference>
<dbReference type="Gene3D" id="2.30.110.10">
    <property type="entry name" value="Electron Transport, Fmn-binding Protein, Chain A"/>
    <property type="match status" value="1"/>
</dbReference>
<dbReference type="RefSeq" id="WP_184079108.1">
    <property type="nucleotide sequence ID" value="NZ_JACHDS010000001.1"/>
</dbReference>
<proteinExistence type="inferred from homology"/>
<dbReference type="GO" id="GO:0005886">
    <property type="term" value="C:plasma membrane"/>
    <property type="evidence" value="ECO:0007669"/>
    <property type="project" value="TreeGrafter"/>
</dbReference>
<dbReference type="SUPFAM" id="SSF50475">
    <property type="entry name" value="FMN-binding split barrel"/>
    <property type="match status" value="1"/>
</dbReference>
<dbReference type="InterPro" id="IPR012349">
    <property type="entry name" value="Split_barrel_FMN-bd"/>
</dbReference>
<keyword evidence="4" id="KW-1185">Reference proteome</keyword>
<comment type="caution">
    <text evidence="3">The sequence shown here is derived from an EMBL/GenBank/DDBJ whole genome shotgun (WGS) entry which is preliminary data.</text>
</comment>
<dbReference type="GO" id="GO:0070967">
    <property type="term" value="F:coenzyme F420 binding"/>
    <property type="evidence" value="ECO:0007669"/>
    <property type="project" value="TreeGrafter"/>
</dbReference>
<dbReference type="PANTHER" id="PTHR39428">
    <property type="entry name" value="F420H(2)-DEPENDENT QUINONE REDUCTASE RV1261C"/>
    <property type="match status" value="1"/>
</dbReference>
<protein>
    <submittedName>
        <fullName evidence="3">Deazaflavin-dependent oxidoreductase (Nitroreductase family)</fullName>
    </submittedName>
</protein>
<accession>A0A7W9YMR0</accession>
<dbReference type="AlphaFoldDB" id="A0A7W9YMR0"/>
<dbReference type="EMBL" id="JACHDS010000001">
    <property type="protein sequence ID" value="MBB6174824.1"/>
    <property type="molecule type" value="Genomic_DNA"/>
</dbReference>
<evidence type="ECO:0000313" key="3">
    <source>
        <dbReference type="EMBL" id="MBB6174824.1"/>
    </source>
</evidence>
<organism evidence="3 4">
    <name type="scientific">Nocardiopsis mwathae</name>
    <dbReference type="NCBI Taxonomy" id="1472723"/>
    <lineage>
        <taxon>Bacteria</taxon>
        <taxon>Bacillati</taxon>
        <taxon>Actinomycetota</taxon>
        <taxon>Actinomycetes</taxon>
        <taxon>Streptosporangiales</taxon>
        <taxon>Nocardiopsidaceae</taxon>
        <taxon>Nocardiopsis</taxon>
    </lineage>
</organism>
<evidence type="ECO:0000313" key="4">
    <source>
        <dbReference type="Proteomes" id="UP000546642"/>
    </source>
</evidence>
<dbReference type="NCBIfam" id="TIGR00026">
    <property type="entry name" value="hi_GC_TIGR00026"/>
    <property type="match status" value="1"/>
</dbReference>